<dbReference type="AlphaFoldDB" id="D6X9G0"/>
<dbReference type="InterPro" id="IPR021235">
    <property type="entry name" value="DUF2637"/>
</dbReference>
<feature type="compositionally biased region" description="Pro residues" evidence="1">
    <location>
        <begin position="373"/>
        <end position="383"/>
    </location>
</feature>
<feature type="region of interest" description="Disordered" evidence="1">
    <location>
        <begin position="227"/>
        <end position="248"/>
    </location>
</feature>
<feature type="region of interest" description="Disordered" evidence="1">
    <location>
        <begin position="261"/>
        <end position="297"/>
    </location>
</feature>
<reference evidence="4" key="2">
    <citation type="submission" date="2009-10" db="EMBL/GenBank/DDBJ databases">
        <title>The genome sequence of Streptomyces pristinaespiralis strain ATCC 25486.</title>
        <authorList>
            <consortium name="The Broad Institute Genome Sequencing Platform"/>
            <consortium name="Broad Institute Microbial Sequencing Center"/>
            <person name="Fischbach M."/>
            <person name="Godfrey P."/>
            <person name="Ward D."/>
            <person name="Young S."/>
            <person name="Zeng Q."/>
            <person name="Koehrsen M."/>
            <person name="Alvarado L."/>
            <person name="Berlin A.M."/>
            <person name="Bochicchio J."/>
            <person name="Borenstein D."/>
            <person name="Chapman S.B."/>
            <person name="Chen Z."/>
            <person name="Engels R."/>
            <person name="Freedman E."/>
            <person name="Gellesch M."/>
            <person name="Goldberg J."/>
            <person name="Griggs A."/>
            <person name="Gujja S."/>
            <person name="Heilman E.R."/>
            <person name="Heiman D.I."/>
            <person name="Hepburn T.A."/>
            <person name="Howarth C."/>
            <person name="Jen D."/>
            <person name="Larson L."/>
            <person name="Lewis B."/>
            <person name="Mehta T."/>
            <person name="Park D."/>
            <person name="Pearson M."/>
            <person name="Richards J."/>
            <person name="Roberts A."/>
            <person name="Saif S."/>
            <person name="Shea T.D."/>
            <person name="Shenoy N."/>
            <person name="Sisk P."/>
            <person name="Stolte C."/>
            <person name="Sykes S.N."/>
            <person name="Thomson T."/>
            <person name="Walk T."/>
            <person name="White J."/>
            <person name="Yandava C."/>
            <person name="Straight P."/>
            <person name="Clardy J."/>
            <person name="Hung D."/>
            <person name="Kolter R."/>
            <person name="Mekalanos J."/>
            <person name="Walker S."/>
            <person name="Walsh C.T."/>
            <person name="Wieland-Brown L.C."/>
            <person name="Haas B."/>
            <person name="Nusbaum C."/>
            <person name="Birren B."/>
        </authorList>
    </citation>
    <scope>NUCLEOTIDE SEQUENCE [LARGE SCALE GENOMIC DNA]</scope>
    <source>
        <strain evidence="4">ATCC 25486 / DSM 40338 / CBS 914.69 / JCM 4507 / NBRC 13074 / NRRL 2958 / 5647</strain>
    </source>
</reference>
<dbReference type="HOGENOM" id="CLU_048567_0_0_11"/>
<feature type="region of interest" description="Disordered" evidence="1">
    <location>
        <begin position="315"/>
        <end position="454"/>
    </location>
</feature>
<sequence length="454" mass="49763">MRLTDISLDWLLPGAVMILGVLAAVAVLARGKRAGDKAAADDSWERSEERRRRKEAVYGTASYVLLFCCAAVAAALSFHGLVGFGRQNLNLTGGWEYLVPFGLDGAAMFCSVLAVREASHGDAALGSRLLVWTFAGAAAWFNWVHAPRGLDHAGAPQFFAGMSLSAAVLFDRALKQTRRAALREQGLVPRPLPQIRIVRWLRAPRETFAAWSLMLLEGVRTLDEAVDEVREDRRQKQQNRMRRRDREKLERAQIRALNRQHRSWGLSRADRGTQLPALGPATGGAQQPGSSSSSVVEPVIAEPGQLPVRTRPSLQALKPAGPEPVTVDLTAEDDTQALPRLDSLERKLKDLEQQFGRRGTGHRERSTGHPAPARAPWPVPRPDGLPEGGPRSALRPRGPPVSGPCFRGRRSGRSRVQLEPDHFAHPLGRTHAPRVGQALHQDQPPAARTEVGVR</sequence>
<feature type="transmembrane region" description="Helical" evidence="2">
    <location>
        <begin position="155"/>
        <end position="174"/>
    </location>
</feature>
<feature type="compositionally biased region" description="Basic and acidic residues" evidence="1">
    <location>
        <begin position="342"/>
        <end position="352"/>
    </location>
</feature>
<dbReference type="EMBL" id="CM000950">
    <property type="protein sequence ID" value="EFH30806.1"/>
    <property type="molecule type" value="Genomic_DNA"/>
</dbReference>
<evidence type="ECO:0000313" key="3">
    <source>
        <dbReference type="EMBL" id="EFH30806.1"/>
    </source>
</evidence>
<gene>
    <name evidence="3" type="ORF">SSDG_06023</name>
</gene>
<name>D6X9G0_STRE2</name>
<dbReference type="Pfam" id="PF10935">
    <property type="entry name" value="DUF2637"/>
    <property type="match status" value="1"/>
</dbReference>
<keyword evidence="2" id="KW-1133">Transmembrane helix</keyword>
<evidence type="ECO:0000256" key="2">
    <source>
        <dbReference type="SAM" id="Phobius"/>
    </source>
</evidence>
<accession>D6X9G0</accession>
<evidence type="ECO:0000313" key="4">
    <source>
        <dbReference type="Proteomes" id="UP000002805"/>
    </source>
</evidence>
<keyword evidence="4" id="KW-1185">Reference proteome</keyword>
<keyword evidence="2 3" id="KW-0812">Transmembrane</keyword>
<organism evidence="3 4">
    <name type="scientific">Streptomyces pristinaespiralis (strain ATCC 25486 / DSM 40338 / CBS 914.69 / JCM 4507 / KCC S-0507 / NBRC 13074 / NRRL 2958 / 5647)</name>
    <dbReference type="NCBI Taxonomy" id="457429"/>
    <lineage>
        <taxon>Bacteria</taxon>
        <taxon>Bacillati</taxon>
        <taxon>Actinomycetota</taxon>
        <taxon>Actinomycetes</taxon>
        <taxon>Kitasatosporales</taxon>
        <taxon>Streptomycetaceae</taxon>
        <taxon>Streptomyces</taxon>
    </lineage>
</organism>
<feature type="transmembrane region" description="Helical" evidence="2">
    <location>
        <begin position="56"/>
        <end position="77"/>
    </location>
</feature>
<dbReference type="eggNOG" id="ENOG502ZR7F">
    <property type="taxonomic scope" value="Bacteria"/>
</dbReference>
<reference evidence="4" key="1">
    <citation type="submission" date="2008-02" db="EMBL/GenBank/DDBJ databases">
        <authorList>
            <consortium name="The Broad Institute Genome Sequencing Platform"/>
            <person name="Fischbach M."/>
            <person name="Ward D."/>
            <person name="Young S."/>
            <person name="Jaffe D."/>
            <person name="Gnerre S."/>
            <person name="Berlin A."/>
            <person name="Heiman D."/>
            <person name="Hepburn T."/>
            <person name="Sykes S."/>
            <person name="Alvarado L."/>
            <person name="Kodira C.D."/>
            <person name="Straight P."/>
            <person name="Clardy J."/>
            <person name="Hung D."/>
            <person name="Kolter R."/>
            <person name="Mekalanos J."/>
            <person name="Walker S."/>
            <person name="Walsh C.T."/>
            <person name="Lander E."/>
            <person name="Galagan J."/>
            <person name="Nusbaum C."/>
            <person name="Birren B."/>
        </authorList>
    </citation>
    <scope>NUCLEOTIDE SEQUENCE [LARGE SCALE GENOMIC DNA]</scope>
    <source>
        <strain evidence="4">ATCC 25486 / DSM 40338 / CBS 914.69 / JCM 4507 / NBRC 13074 / NRRL 2958 / 5647</strain>
    </source>
</reference>
<evidence type="ECO:0000256" key="1">
    <source>
        <dbReference type="SAM" id="MobiDB-lite"/>
    </source>
</evidence>
<keyword evidence="2" id="KW-0472">Membrane</keyword>
<protein>
    <submittedName>
        <fullName evidence="3">Transmembrane protein</fullName>
    </submittedName>
</protein>
<feature type="transmembrane region" description="Helical" evidence="2">
    <location>
        <begin position="12"/>
        <end position="29"/>
    </location>
</feature>
<dbReference type="Proteomes" id="UP000002805">
    <property type="component" value="Chromosome"/>
</dbReference>
<feature type="transmembrane region" description="Helical" evidence="2">
    <location>
        <begin position="127"/>
        <end position="143"/>
    </location>
</feature>
<feature type="transmembrane region" description="Helical" evidence="2">
    <location>
        <begin position="97"/>
        <end position="115"/>
    </location>
</feature>
<proteinExistence type="predicted"/>